<sequence>MAESMNPFENTLVVCSICNLEKVEKSFEIVTQNCIHANITCTACVTKHLKVQSNYGETMIKCPNCESIFQKLDIKRFVSEEDFNKYIAAFAKSDDFHYCLHLRCGSGQKHFAMESSIMTCDKCSGKTCLKHGRPLKQDFDCRFCELDRISDSKIKYLLRLVKRVFSMNPETPEEQAERKEIARLRNLKKADKKSKRFISRNTKACPSCGVRIQKWGGCNRIRCWSCHNHFFWKRYKNRSDNKPLDH</sequence>
<evidence type="ECO:0000256" key="4">
    <source>
        <dbReference type="ARBA" id="ARBA00022723"/>
    </source>
</evidence>
<evidence type="ECO:0000256" key="8">
    <source>
        <dbReference type="ARBA" id="ARBA00022833"/>
    </source>
</evidence>
<dbReference type="InterPro" id="IPR031127">
    <property type="entry name" value="E3_UB_ligase_RBR"/>
</dbReference>
<comment type="catalytic activity">
    <reaction evidence="1">
        <text>[E2 ubiquitin-conjugating enzyme]-S-ubiquitinyl-L-cysteine + [acceptor protein]-L-lysine = [E2 ubiquitin-conjugating enzyme]-L-cysteine + [acceptor protein]-N(6)-ubiquitinyl-L-lysine.</text>
        <dbReference type="EC" id="2.3.2.31"/>
    </reaction>
</comment>
<evidence type="ECO:0000256" key="2">
    <source>
        <dbReference type="ARBA" id="ARBA00012251"/>
    </source>
</evidence>
<dbReference type="EMBL" id="CAJVPS010004600">
    <property type="protein sequence ID" value="CAG8605755.1"/>
    <property type="molecule type" value="Genomic_DNA"/>
</dbReference>
<evidence type="ECO:0000259" key="11">
    <source>
        <dbReference type="PROSITE" id="PS51873"/>
    </source>
</evidence>
<dbReference type="OrthoDB" id="1431934at2759"/>
<dbReference type="Proteomes" id="UP000789508">
    <property type="component" value="Unassembled WGS sequence"/>
</dbReference>
<evidence type="ECO:0000256" key="6">
    <source>
        <dbReference type="ARBA" id="ARBA00022771"/>
    </source>
</evidence>
<evidence type="ECO:0000256" key="3">
    <source>
        <dbReference type="ARBA" id="ARBA00022679"/>
    </source>
</evidence>
<keyword evidence="7" id="KW-0833">Ubl conjugation pathway</keyword>
<comment type="caution">
    <text evidence="12">The sequence shown here is derived from an EMBL/GenBank/DDBJ whole genome shotgun (WGS) entry which is preliminary data.</text>
</comment>
<dbReference type="InterPro" id="IPR002867">
    <property type="entry name" value="IBR_dom"/>
</dbReference>
<keyword evidence="3" id="KW-0808">Transferase</keyword>
<proteinExistence type="predicted"/>
<keyword evidence="13" id="KW-1185">Reference proteome</keyword>
<evidence type="ECO:0000256" key="1">
    <source>
        <dbReference type="ARBA" id="ARBA00001798"/>
    </source>
</evidence>
<evidence type="ECO:0000313" key="12">
    <source>
        <dbReference type="EMBL" id="CAG8605755.1"/>
    </source>
</evidence>
<keyword evidence="8" id="KW-0862">Zinc</keyword>
<evidence type="ECO:0000313" key="13">
    <source>
        <dbReference type="Proteomes" id="UP000789508"/>
    </source>
</evidence>
<dbReference type="GO" id="GO:0061630">
    <property type="term" value="F:ubiquitin protein ligase activity"/>
    <property type="evidence" value="ECO:0007669"/>
    <property type="project" value="UniProtKB-EC"/>
</dbReference>
<dbReference type="SUPFAM" id="SSF57850">
    <property type="entry name" value="RING/U-box"/>
    <property type="match status" value="2"/>
</dbReference>
<dbReference type="GO" id="GO:0016567">
    <property type="term" value="P:protein ubiquitination"/>
    <property type="evidence" value="ECO:0007669"/>
    <property type="project" value="InterPro"/>
</dbReference>
<dbReference type="PROSITE" id="PS51873">
    <property type="entry name" value="TRIAD"/>
    <property type="match status" value="1"/>
</dbReference>
<accession>A0A9N9CMQ9</accession>
<evidence type="ECO:0000256" key="7">
    <source>
        <dbReference type="ARBA" id="ARBA00022786"/>
    </source>
</evidence>
<dbReference type="Pfam" id="PF01485">
    <property type="entry name" value="IBR"/>
    <property type="match status" value="1"/>
</dbReference>
<keyword evidence="4" id="KW-0479">Metal-binding</keyword>
<protein>
    <recommendedName>
        <fullName evidence="2">RBR-type E3 ubiquitin transferase</fullName>
        <ecNumber evidence="2">2.3.2.31</ecNumber>
    </recommendedName>
</protein>
<dbReference type="PANTHER" id="PTHR11685">
    <property type="entry name" value="RBR FAMILY RING FINGER AND IBR DOMAIN-CONTAINING"/>
    <property type="match status" value="1"/>
</dbReference>
<keyword evidence="6 9" id="KW-0863">Zinc-finger</keyword>
<dbReference type="InterPro" id="IPR044066">
    <property type="entry name" value="TRIAD_supradom"/>
</dbReference>
<evidence type="ECO:0000259" key="10">
    <source>
        <dbReference type="PROSITE" id="PS50089"/>
    </source>
</evidence>
<dbReference type="GO" id="GO:0008270">
    <property type="term" value="F:zinc ion binding"/>
    <property type="evidence" value="ECO:0007669"/>
    <property type="project" value="UniProtKB-KW"/>
</dbReference>
<dbReference type="InterPro" id="IPR001841">
    <property type="entry name" value="Znf_RING"/>
</dbReference>
<evidence type="ECO:0000256" key="9">
    <source>
        <dbReference type="PROSITE-ProRule" id="PRU00175"/>
    </source>
</evidence>
<feature type="domain" description="RING-type" evidence="11">
    <location>
        <begin position="11"/>
        <end position="246"/>
    </location>
</feature>
<dbReference type="PROSITE" id="PS50089">
    <property type="entry name" value="ZF_RING_2"/>
    <property type="match status" value="1"/>
</dbReference>
<gene>
    <name evidence="12" type="ORF">ALEPTO_LOCUS8347</name>
</gene>
<evidence type="ECO:0000256" key="5">
    <source>
        <dbReference type="ARBA" id="ARBA00022737"/>
    </source>
</evidence>
<dbReference type="Gene3D" id="1.20.120.1750">
    <property type="match status" value="1"/>
</dbReference>
<keyword evidence="5" id="KW-0677">Repeat</keyword>
<feature type="domain" description="RING-type" evidence="10">
    <location>
        <begin position="15"/>
        <end position="66"/>
    </location>
</feature>
<name>A0A9N9CMQ9_9GLOM</name>
<dbReference type="EC" id="2.3.2.31" evidence="2"/>
<organism evidence="12 13">
    <name type="scientific">Ambispora leptoticha</name>
    <dbReference type="NCBI Taxonomy" id="144679"/>
    <lineage>
        <taxon>Eukaryota</taxon>
        <taxon>Fungi</taxon>
        <taxon>Fungi incertae sedis</taxon>
        <taxon>Mucoromycota</taxon>
        <taxon>Glomeromycotina</taxon>
        <taxon>Glomeromycetes</taxon>
        <taxon>Archaeosporales</taxon>
        <taxon>Ambisporaceae</taxon>
        <taxon>Ambispora</taxon>
    </lineage>
</organism>
<reference evidence="12" key="1">
    <citation type="submission" date="2021-06" db="EMBL/GenBank/DDBJ databases">
        <authorList>
            <person name="Kallberg Y."/>
            <person name="Tangrot J."/>
            <person name="Rosling A."/>
        </authorList>
    </citation>
    <scope>NUCLEOTIDE SEQUENCE</scope>
    <source>
        <strain evidence="12">FL130A</strain>
    </source>
</reference>
<dbReference type="AlphaFoldDB" id="A0A9N9CMQ9"/>